<name>A0ABP4IYJ4_9PSEU</name>
<sequence length="145" mass="15705">MPSYAAMRFIAHPLGVESNVVCKSGGVWPGPGADVGGPRVHGWKLSELGRDLDQRLVDKNSDWIEITCCGSKSEALGFKWNGSAASERVEDRRGVAAGRIKYLLMKLSKQILIARILPSDHALDETMQALPLGGDICLAGESIWM</sequence>
<dbReference type="Proteomes" id="UP001501414">
    <property type="component" value="Unassembled WGS sequence"/>
</dbReference>
<accession>A0ABP4IYJ4</accession>
<keyword evidence="2" id="KW-1185">Reference proteome</keyword>
<comment type="caution">
    <text evidence="1">The sequence shown here is derived from an EMBL/GenBank/DDBJ whole genome shotgun (WGS) entry which is preliminary data.</text>
</comment>
<organism evidence="1 2">
    <name type="scientific">Pseudonocardia kongjuensis</name>
    <dbReference type="NCBI Taxonomy" id="102227"/>
    <lineage>
        <taxon>Bacteria</taxon>
        <taxon>Bacillati</taxon>
        <taxon>Actinomycetota</taxon>
        <taxon>Actinomycetes</taxon>
        <taxon>Pseudonocardiales</taxon>
        <taxon>Pseudonocardiaceae</taxon>
        <taxon>Pseudonocardia</taxon>
    </lineage>
</organism>
<protein>
    <submittedName>
        <fullName evidence="1">Uncharacterized protein</fullName>
    </submittedName>
</protein>
<evidence type="ECO:0000313" key="2">
    <source>
        <dbReference type="Proteomes" id="UP001501414"/>
    </source>
</evidence>
<reference evidence="2" key="1">
    <citation type="journal article" date="2019" name="Int. J. Syst. Evol. Microbiol.">
        <title>The Global Catalogue of Microorganisms (GCM) 10K type strain sequencing project: providing services to taxonomists for standard genome sequencing and annotation.</title>
        <authorList>
            <consortium name="The Broad Institute Genomics Platform"/>
            <consortium name="The Broad Institute Genome Sequencing Center for Infectious Disease"/>
            <person name="Wu L."/>
            <person name="Ma J."/>
        </authorList>
    </citation>
    <scope>NUCLEOTIDE SEQUENCE [LARGE SCALE GENOMIC DNA]</scope>
    <source>
        <strain evidence="2">JCM 11896</strain>
    </source>
</reference>
<evidence type="ECO:0000313" key="1">
    <source>
        <dbReference type="EMBL" id="GAA1399261.1"/>
    </source>
</evidence>
<proteinExistence type="predicted"/>
<dbReference type="EMBL" id="BAAAJK010000046">
    <property type="protein sequence ID" value="GAA1399261.1"/>
    <property type="molecule type" value="Genomic_DNA"/>
</dbReference>
<dbReference type="RefSeq" id="WP_344027620.1">
    <property type="nucleotide sequence ID" value="NZ_BAAAJK010000046.1"/>
</dbReference>
<gene>
    <name evidence="1" type="ORF">GCM10009613_54650</name>
</gene>